<dbReference type="Proteomes" id="UP000014500">
    <property type="component" value="Unassembled WGS sequence"/>
</dbReference>
<keyword evidence="6" id="KW-1185">Reference proteome</keyword>
<keyword evidence="3" id="KW-0472">Membrane</keyword>
<keyword evidence="3" id="KW-0812">Transmembrane</keyword>
<dbReference type="SUPFAM" id="SSF49854">
    <property type="entry name" value="Spermadhesin, CUB domain"/>
    <property type="match status" value="2"/>
</dbReference>
<dbReference type="HOGENOM" id="CLU_538974_0_0_1"/>
<dbReference type="PANTHER" id="PTHR47537:SF2">
    <property type="entry name" value="CUBILIN"/>
    <property type="match status" value="1"/>
</dbReference>
<dbReference type="EMBL" id="JH431584">
    <property type="status" value="NOT_ANNOTATED_CDS"/>
    <property type="molecule type" value="Genomic_DNA"/>
</dbReference>
<dbReference type="GO" id="GO:0005886">
    <property type="term" value="C:plasma membrane"/>
    <property type="evidence" value="ECO:0007669"/>
    <property type="project" value="TreeGrafter"/>
</dbReference>
<organism evidence="5 6">
    <name type="scientific">Strigamia maritima</name>
    <name type="common">European centipede</name>
    <name type="synonym">Geophilus maritimus</name>
    <dbReference type="NCBI Taxonomy" id="126957"/>
    <lineage>
        <taxon>Eukaryota</taxon>
        <taxon>Metazoa</taxon>
        <taxon>Ecdysozoa</taxon>
        <taxon>Arthropoda</taxon>
        <taxon>Myriapoda</taxon>
        <taxon>Chilopoda</taxon>
        <taxon>Pleurostigmophora</taxon>
        <taxon>Geophilomorpha</taxon>
        <taxon>Linotaeniidae</taxon>
        <taxon>Strigamia</taxon>
    </lineage>
</organism>
<dbReference type="SMART" id="SM00042">
    <property type="entry name" value="CUB"/>
    <property type="match status" value="2"/>
</dbReference>
<dbReference type="InterPro" id="IPR053207">
    <property type="entry name" value="Non-NMDA_GluR_Accessory"/>
</dbReference>
<evidence type="ECO:0000256" key="2">
    <source>
        <dbReference type="PROSITE-ProRule" id="PRU00059"/>
    </source>
</evidence>
<dbReference type="PROSITE" id="PS01180">
    <property type="entry name" value="CUB"/>
    <property type="match status" value="2"/>
</dbReference>
<protein>
    <recommendedName>
        <fullName evidence="4">CUB domain-containing protein</fullName>
    </recommendedName>
</protein>
<evidence type="ECO:0000313" key="5">
    <source>
        <dbReference type="EnsemblMetazoa" id="SMAR005185-PA"/>
    </source>
</evidence>
<dbReference type="AlphaFoldDB" id="T1IVI7"/>
<dbReference type="OMA" id="ESLECIY"/>
<proteinExistence type="predicted"/>
<dbReference type="InterPro" id="IPR000859">
    <property type="entry name" value="CUB_dom"/>
</dbReference>
<accession>T1IVI7</accession>
<sequence length="506" mass="55914">MIYRDDGGSILVDASARFSFTVEQEIAVRVYQKVSSYRINMTSENACFYHFSSSDSKTGNFSSPGFPSSYPSGVDCHYTFEGEAYEGVQIAFTVFDLEPPYKTGCLMDYVDISTINIHKVKYLVGRYCGRHVVSPLVSFPTAEVKFRSNHAIQHSGFFGTYEFLDEKDISPPPSSSDDNVDGCGGSVSGTGGLITSPGYPFNFTANLDCIWLIRVPYTNHIYVRILQLQLHGSIATCQKAALAIYDGYVSLTQTPKPLKSYCGDLKYYKNVDDRNALSHRNRLLISIITCDRINRFTASEESRDTSEEIIGFKIVWTAVSFEDEKLCTQFACRNSHYCVEKEGATLALACKPNKLFCIDESLRCNHLPNCSEGDTSDEDSCKNQLVIILIDSIFNRVYAGDYPYVLVSGIAASAAVIAVSLILCVCRRLSTRSSNGNLPLHLRQLEHSPSCSNRQLTSSFSQPCDLLPPPPTVNGTSNRPGGPYEVIFTSGTPVCPRHSAAYPTQV</sequence>
<dbReference type="Pfam" id="PF00431">
    <property type="entry name" value="CUB"/>
    <property type="match status" value="2"/>
</dbReference>
<evidence type="ECO:0000256" key="3">
    <source>
        <dbReference type="SAM" id="Phobius"/>
    </source>
</evidence>
<dbReference type="CDD" id="cd00041">
    <property type="entry name" value="CUB"/>
    <property type="match status" value="2"/>
</dbReference>
<dbReference type="Gene3D" id="2.60.120.290">
    <property type="entry name" value="Spermadhesin, CUB domain"/>
    <property type="match status" value="2"/>
</dbReference>
<dbReference type="InterPro" id="IPR035914">
    <property type="entry name" value="Sperma_CUB_dom_sf"/>
</dbReference>
<reference evidence="6" key="1">
    <citation type="submission" date="2011-05" db="EMBL/GenBank/DDBJ databases">
        <authorList>
            <person name="Richards S.R."/>
            <person name="Qu J."/>
            <person name="Jiang H."/>
            <person name="Jhangiani S.N."/>
            <person name="Agravi P."/>
            <person name="Goodspeed R."/>
            <person name="Gross S."/>
            <person name="Mandapat C."/>
            <person name="Jackson L."/>
            <person name="Mathew T."/>
            <person name="Pu L."/>
            <person name="Thornton R."/>
            <person name="Saada N."/>
            <person name="Wilczek-Boney K.B."/>
            <person name="Lee S."/>
            <person name="Kovar C."/>
            <person name="Wu Y."/>
            <person name="Scherer S.E."/>
            <person name="Worley K.C."/>
            <person name="Muzny D.M."/>
            <person name="Gibbs R."/>
        </authorList>
    </citation>
    <scope>NUCLEOTIDE SEQUENCE</scope>
    <source>
        <strain evidence="6">Brora</strain>
    </source>
</reference>
<dbReference type="STRING" id="126957.T1IVI7"/>
<evidence type="ECO:0000259" key="4">
    <source>
        <dbReference type="PROSITE" id="PS01180"/>
    </source>
</evidence>
<evidence type="ECO:0000313" key="6">
    <source>
        <dbReference type="Proteomes" id="UP000014500"/>
    </source>
</evidence>
<keyword evidence="3" id="KW-1133">Transmembrane helix</keyword>
<dbReference type="eggNOG" id="KOG4292">
    <property type="taxonomic scope" value="Eukaryota"/>
</dbReference>
<feature type="domain" description="CUB" evidence="4">
    <location>
        <begin position="183"/>
        <end position="319"/>
    </location>
</feature>
<dbReference type="PhylomeDB" id="T1IVI7"/>
<dbReference type="PANTHER" id="PTHR47537">
    <property type="entry name" value="CUBILIN"/>
    <property type="match status" value="1"/>
</dbReference>
<evidence type="ECO:0000256" key="1">
    <source>
        <dbReference type="ARBA" id="ARBA00023157"/>
    </source>
</evidence>
<comment type="caution">
    <text evidence="2">Lacks conserved residue(s) required for the propagation of feature annotation.</text>
</comment>
<reference evidence="5" key="2">
    <citation type="submission" date="2015-02" db="UniProtKB">
        <authorList>
            <consortium name="EnsemblMetazoa"/>
        </authorList>
    </citation>
    <scope>IDENTIFICATION</scope>
</reference>
<feature type="domain" description="CUB" evidence="4">
    <location>
        <begin position="47"/>
        <end position="164"/>
    </location>
</feature>
<keyword evidence="1" id="KW-1015">Disulfide bond</keyword>
<name>T1IVI7_STRMM</name>
<feature type="transmembrane region" description="Helical" evidence="3">
    <location>
        <begin position="402"/>
        <end position="426"/>
    </location>
</feature>
<dbReference type="EnsemblMetazoa" id="SMAR005185-RA">
    <property type="protein sequence ID" value="SMAR005185-PA"/>
    <property type="gene ID" value="SMAR005185"/>
</dbReference>